<proteinExistence type="predicted"/>
<gene>
    <name evidence="4" type="ORF">ACFOZ0_00005</name>
</gene>
<dbReference type="InterPro" id="IPR010095">
    <property type="entry name" value="Cas12f1-like_TNB"/>
</dbReference>
<feature type="region of interest" description="Disordered" evidence="2">
    <location>
        <begin position="40"/>
        <end position="64"/>
    </location>
</feature>
<dbReference type="RefSeq" id="WP_386275467.1">
    <property type="nucleotide sequence ID" value="NZ_JBHRWR010000001.1"/>
</dbReference>
<sequence>LDVREWTCTACGTLHDRDHNAAINVKHAAGLAVTACGAPVRPEHVPAQRDETGSHGSPPDARAA</sequence>
<evidence type="ECO:0000256" key="1">
    <source>
        <dbReference type="ARBA" id="ARBA00023125"/>
    </source>
</evidence>
<name>A0ABV7S3M9_9ACTN</name>
<comment type="caution">
    <text evidence="4">The sequence shown here is derived from an EMBL/GenBank/DDBJ whole genome shotgun (WGS) entry which is preliminary data.</text>
</comment>
<keyword evidence="1" id="KW-0238">DNA-binding</keyword>
<dbReference type="EMBL" id="JBHRWR010000001">
    <property type="protein sequence ID" value="MFC3571700.1"/>
    <property type="molecule type" value="Genomic_DNA"/>
</dbReference>
<reference evidence="5" key="1">
    <citation type="journal article" date="2019" name="Int. J. Syst. Evol. Microbiol.">
        <title>The Global Catalogue of Microorganisms (GCM) 10K type strain sequencing project: providing services to taxonomists for standard genome sequencing and annotation.</title>
        <authorList>
            <consortium name="The Broad Institute Genomics Platform"/>
            <consortium name="The Broad Institute Genome Sequencing Center for Infectious Disease"/>
            <person name="Wu L."/>
            <person name="Ma J."/>
        </authorList>
    </citation>
    <scope>NUCLEOTIDE SEQUENCE [LARGE SCALE GENOMIC DNA]</scope>
    <source>
        <strain evidence="5">CGMCC 4.7035</strain>
    </source>
</reference>
<feature type="compositionally biased region" description="Basic and acidic residues" evidence="2">
    <location>
        <begin position="41"/>
        <end position="53"/>
    </location>
</feature>
<evidence type="ECO:0000259" key="3">
    <source>
        <dbReference type="Pfam" id="PF07282"/>
    </source>
</evidence>
<feature type="non-terminal residue" evidence="4">
    <location>
        <position position="1"/>
    </location>
</feature>
<keyword evidence="5" id="KW-1185">Reference proteome</keyword>
<dbReference type="Proteomes" id="UP001595701">
    <property type="component" value="Unassembled WGS sequence"/>
</dbReference>
<dbReference type="Pfam" id="PF07282">
    <property type="entry name" value="Cas12f1-like_TNB"/>
    <property type="match status" value="1"/>
</dbReference>
<evidence type="ECO:0000313" key="4">
    <source>
        <dbReference type="EMBL" id="MFC3571700.1"/>
    </source>
</evidence>
<feature type="domain" description="Cas12f1-like TNB" evidence="3">
    <location>
        <begin position="3"/>
        <end position="25"/>
    </location>
</feature>
<accession>A0ABV7S3M9</accession>
<protein>
    <submittedName>
        <fullName evidence="4">Zinc ribbon domain-containing protein</fullName>
    </submittedName>
</protein>
<evidence type="ECO:0000313" key="5">
    <source>
        <dbReference type="Proteomes" id="UP001595701"/>
    </source>
</evidence>
<evidence type="ECO:0000256" key="2">
    <source>
        <dbReference type="SAM" id="MobiDB-lite"/>
    </source>
</evidence>
<organism evidence="4 5">
    <name type="scientific">Streptomyces yaanensis</name>
    <dbReference type="NCBI Taxonomy" id="1142239"/>
    <lineage>
        <taxon>Bacteria</taxon>
        <taxon>Bacillati</taxon>
        <taxon>Actinomycetota</taxon>
        <taxon>Actinomycetes</taxon>
        <taxon>Kitasatosporales</taxon>
        <taxon>Streptomycetaceae</taxon>
        <taxon>Streptomyces</taxon>
    </lineage>
</organism>